<dbReference type="Gene3D" id="3.10.20.30">
    <property type="match status" value="1"/>
</dbReference>
<dbReference type="InterPro" id="IPR012675">
    <property type="entry name" value="Beta-grasp_dom_sf"/>
</dbReference>
<evidence type="ECO:0000313" key="1">
    <source>
        <dbReference type="EMBL" id="QNQ89368.1"/>
    </source>
</evidence>
<dbReference type="EMBL" id="CP046884">
    <property type="protein sequence ID" value="QNQ89368.1"/>
    <property type="molecule type" value="Genomic_DNA"/>
</dbReference>
<dbReference type="SUPFAM" id="SSF54285">
    <property type="entry name" value="MoaD/ThiS"/>
    <property type="match status" value="1"/>
</dbReference>
<gene>
    <name evidence="1" type="ORF">GP475_01005</name>
</gene>
<sequence>MEIHYFAAARAARGKSMEQRDRVPETLEELLAELRAEAPQENSSEEMGLADVLEQCSFLLDGEKAQLHAGLAGVKRVDILPPFAGG</sequence>
<reference evidence="1 2" key="1">
    <citation type="submission" date="2019-12" db="EMBL/GenBank/DDBJ databases">
        <title>Corynebacterium sp. nov., isolated from feces of the Anser Albifrons in China.</title>
        <authorList>
            <person name="Liu Q."/>
        </authorList>
    </citation>
    <scope>NUCLEOTIDE SEQUENCE [LARGE SCALE GENOMIC DNA]</scope>
    <source>
        <strain evidence="1 2">4H37-19</strain>
    </source>
</reference>
<dbReference type="AlphaFoldDB" id="A0A7H0SLE3"/>
<proteinExistence type="predicted"/>
<name>A0A7H0SLE3_9CORY</name>
<dbReference type="RefSeq" id="WP_187974824.1">
    <property type="nucleotide sequence ID" value="NZ_CP046884.1"/>
</dbReference>
<organism evidence="1 2">
    <name type="scientific">Corynebacterium poyangense</name>
    <dbReference type="NCBI Taxonomy" id="2684405"/>
    <lineage>
        <taxon>Bacteria</taxon>
        <taxon>Bacillati</taxon>
        <taxon>Actinomycetota</taxon>
        <taxon>Actinomycetes</taxon>
        <taxon>Mycobacteriales</taxon>
        <taxon>Corynebacteriaceae</taxon>
        <taxon>Corynebacterium</taxon>
    </lineage>
</organism>
<protein>
    <submittedName>
        <fullName evidence="1">MoaD/ThiS family protein</fullName>
    </submittedName>
</protein>
<evidence type="ECO:0000313" key="2">
    <source>
        <dbReference type="Proteomes" id="UP000516320"/>
    </source>
</evidence>
<dbReference type="InterPro" id="IPR003749">
    <property type="entry name" value="ThiS/MoaD-like"/>
</dbReference>
<keyword evidence="2" id="KW-1185">Reference proteome</keyword>
<accession>A0A7H0SLE3</accession>
<dbReference type="KEGG" id="cpoy:GP475_01005"/>
<dbReference type="InterPro" id="IPR016155">
    <property type="entry name" value="Mopterin_synth/thiamin_S_b"/>
</dbReference>
<dbReference type="Proteomes" id="UP000516320">
    <property type="component" value="Chromosome"/>
</dbReference>
<dbReference type="Pfam" id="PF02597">
    <property type="entry name" value="ThiS"/>
    <property type="match status" value="1"/>
</dbReference>